<evidence type="ECO:0000256" key="2">
    <source>
        <dbReference type="ARBA" id="ARBA00006577"/>
    </source>
</evidence>
<dbReference type="Pfam" id="PF00254">
    <property type="entry name" value="FKBP_C"/>
    <property type="match status" value="1"/>
</dbReference>
<evidence type="ECO:0000256" key="6">
    <source>
        <dbReference type="RuleBase" id="RU003915"/>
    </source>
</evidence>
<evidence type="ECO:0000256" key="5">
    <source>
        <dbReference type="PROSITE-ProRule" id="PRU00277"/>
    </source>
</evidence>
<keyword evidence="9" id="KW-1185">Reference proteome</keyword>
<dbReference type="AlphaFoldDB" id="A0A0D0I8C2"/>
<accession>A0A0D0I8C2</accession>
<dbReference type="Gene3D" id="3.10.50.40">
    <property type="match status" value="1"/>
</dbReference>
<dbReference type="RefSeq" id="WP_022317132.1">
    <property type="nucleotide sequence ID" value="NZ_JBGLIV010000001.1"/>
</dbReference>
<dbReference type="InterPro" id="IPR001179">
    <property type="entry name" value="PPIase_FKBP_dom"/>
</dbReference>
<keyword evidence="3 5" id="KW-0697">Rotamase</keyword>
<dbReference type="EMBL" id="JXQK01000015">
    <property type="protein sequence ID" value="KIP64765.1"/>
    <property type="molecule type" value="Genomic_DNA"/>
</dbReference>
<dbReference type="EC" id="5.2.1.8" evidence="6"/>
<gene>
    <name evidence="8" type="ORF">ST44_01035</name>
</gene>
<dbReference type="GO" id="GO:0003755">
    <property type="term" value="F:peptidyl-prolyl cis-trans isomerase activity"/>
    <property type="evidence" value="ECO:0007669"/>
    <property type="project" value="UniProtKB-UniRule"/>
</dbReference>
<comment type="caution">
    <text evidence="8">The sequence shown here is derived from an EMBL/GenBank/DDBJ whole genome shotgun (WGS) entry which is preliminary data.</text>
</comment>
<comment type="similarity">
    <text evidence="2 6">Belongs to the FKBP-type PPIase family.</text>
</comment>
<dbReference type="PANTHER" id="PTHR43811">
    <property type="entry name" value="FKBP-TYPE PEPTIDYL-PROLYL CIS-TRANS ISOMERASE FKPA"/>
    <property type="match status" value="1"/>
</dbReference>
<keyword evidence="4 5" id="KW-0413">Isomerase</keyword>
<dbReference type="STRING" id="1602171.ST44_01035"/>
<organism evidence="8 9">
    <name type="scientific">Prevotella pectinovora</name>
    <dbReference type="NCBI Taxonomy" id="1602169"/>
    <lineage>
        <taxon>Bacteria</taxon>
        <taxon>Pseudomonadati</taxon>
        <taxon>Bacteroidota</taxon>
        <taxon>Bacteroidia</taxon>
        <taxon>Bacteroidales</taxon>
        <taxon>Prevotellaceae</taxon>
        <taxon>Prevotella</taxon>
    </lineage>
</organism>
<evidence type="ECO:0000256" key="3">
    <source>
        <dbReference type="ARBA" id="ARBA00023110"/>
    </source>
</evidence>
<dbReference type="InterPro" id="IPR046357">
    <property type="entry name" value="PPIase_dom_sf"/>
</dbReference>
<reference evidence="8 9" key="1">
    <citation type="submission" date="2015-01" db="EMBL/GenBank/DDBJ databases">
        <title>Comparative genomics of non-oral Prevotella species.</title>
        <authorList>
            <person name="Accetto T."/>
            <person name="Nograsek B."/>
            <person name="Avgustin G."/>
        </authorList>
    </citation>
    <scope>NUCLEOTIDE SEQUENCE [LARGE SCALE GENOMIC DNA]</scope>
    <source>
        <strain evidence="8 9">P5-119</strain>
    </source>
</reference>
<dbReference type="PROSITE" id="PS50059">
    <property type="entry name" value="FKBP_PPIASE"/>
    <property type="match status" value="1"/>
</dbReference>
<protein>
    <recommendedName>
        <fullName evidence="6">Peptidyl-prolyl cis-trans isomerase</fullName>
        <ecNumber evidence="6">5.2.1.8</ecNumber>
    </recommendedName>
</protein>
<dbReference type="PANTHER" id="PTHR43811:SF23">
    <property type="entry name" value="FKBP-TYPE 22 KDA PEPTIDYL-PROLYL CIS-TRANS ISOMERASE"/>
    <property type="match status" value="1"/>
</dbReference>
<evidence type="ECO:0000313" key="8">
    <source>
        <dbReference type="EMBL" id="KIP64765.1"/>
    </source>
</evidence>
<feature type="domain" description="PPIase FKBP-type" evidence="7">
    <location>
        <begin position="48"/>
        <end position="132"/>
    </location>
</feature>
<dbReference type="SUPFAM" id="SSF54534">
    <property type="entry name" value="FKBP-like"/>
    <property type="match status" value="1"/>
</dbReference>
<dbReference type="GeneID" id="93485113"/>
<evidence type="ECO:0000256" key="4">
    <source>
        <dbReference type="ARBA" id="ARBA00023235"/>
    </source>
</evidence>
<sequence length="132" mass="14613">MKKQEYAKVNKEWLLEKAKEEGVREIPGGIYYKVLKEGLGDGRHPSRRSIVTAHYTGRTINGKKFDSSLGGAPLAVRLCDLIDGWIIAMQQMCVGDKWEVYIPAEKGYGKFSQPGIPGGSTLIFEIELLGIA</sequence>
<name>A0A0D0I8C2_9BACT</name>
<comment type="catalytic activity">
    <reaction evidence="1 5 6">
        <text>[protein]-peptidylproline (omega=180) = [protein]-peptidylproline (omega=0)</text>
        <dbReference type="Rhea" id="RHEA:16237"/>
        <dbReference type="Rhea" id="RHEA-COMP:10747"/>
        <dbReference type="Rhea" id="RHEA-COMP:10748"/>
        <dbReference type="ChEBI" id="CHEBI:83833"/>
        <dbReference type="ChEBI" id="CHEBI:83834"/>
        <dbReference type="EC" id="5.2.1.8"/>
    </reaction>
</comment>
<evidence type="ECO:0000313" key="9">
    <source>
        <dbReference type="Proteomes" id="UP000032046"/>
    </source>
</evidence>
<dbReference type="Proteomes" id="UP000032046">
    <property type="component" value="Unassembled WGS sequence"/>
</dbReference>
<proteinExistence type="inferred from homology"/>
<evidence type="ECO:0000259" key="7">
    <source>
        <dbReference type="PROSITE" id="PS50059"/>
    </source>
</evidence>
<evidence type="ECO:0000256" key="1">
    <source>
        <dbReference type="ARBA" id="ARBA00000971"/>
    </source>
</evidence>